<reference evidence="1 2" key="1">
    <citation type="submission" date="2020-06" db="EMBL/GenBank/DDBJ databases">
        <authorList>
            <person name="Isaeva M.P."/>
            <person name="Chernysheva N.Y."/>
        </authorList>
    </citation>
    <scope>NUCLEOTIDE SEQUENCE [LARGE SCALE GENOMIC DNA]</scope>
    <source>
        <strain evidence="1 2">KMM 6746</strain>
    </source>
</reference>
<accession>A0ABS5W8L6</accession>
<gene>
    <name evidence="1" type="ORF">HW347_00770</name>
</gene>
<evidence type="ECO:0000313" key="1">
    <source>
        <dbReference type="EMBL" id="MBT2159773.1"/>
    </source>
</evidence>
<evidence type="ECO:0008006" key="3">
    <source>
        <dbReference type="Google" id="ProtNLM"/>
    </source>
</evidence>
<dbReference type="EMBL" id="JACATN010000001">
    <property type="protein sequence ID" value="MBT2159773.1"/>
    <property type="molecule type" value="Genomic_DNA"/>
</dbReference>
<proteinExistence type="predicted"/>
<protein>
    <recommendedName>
        <fullName evidence="3">CHRD domain-containing protein</fullName>
    </recommendedName>
</protein>
<keyword evidence="2" id="KW-1185">Reference proteome</keyword>
<sequence>MLKNKIFRGKNINLIFFLPIFFLIVNCSKEDTPPPTPTGQSKQYTIFNTNLSDLIGTVDFIENTNGSTTIYLKLNNSTKGNNNPVRLRRKTANIGGGIAVDLQSVNGENGTSNTTLTKLENGESISYEQLAEFNGYIAIEGENENEGALLAYTDLGPNELTGEKVTYNLYSPDGVFNGLATLEERKKGTAALMIGLLEIDNESELLCTLNILQENSEEEYVHQLSSITSESNGFSFNELTEINGVATTYEEILEINGYIEVGDPNNTISFKAKGGIGSNTD</sequence>
<reference evidence="2" key="2">
    <citation type="submission" date="2023-07" db="EMBL/GenBank/DDBJ databases">
        <title>Zobellia barbeyronii sp. nov., a new marine flavobacterium, isolated from green and red algae.</title>
        <authorList>
            <person name="Nedashkovskaya O.I."/>
            <person name="Otstavnykh N."/>
            <person name="Zhukova N."/>
            <person name="Guzev K."/>
            <person name="Chausova V."/>
            <person name="Tekutyeva L."/>
            <person name="Mikhailov V."/>
            <person name="Isaeva M."/>
        </authorList>
    </citation>
    <scope>NUCLEOTIDE SEQUENCE [LARGE SCALE GENOMIC DNA]</scope>
    <source>
        <strain evidence="2">KMM 6746</strain>
    </source>
</reference>
<evidence type="ECO:0000313" key="2">
    <source>
        <dbReference type="Proteomes" id="UP000740413"/>
    </source>
</evidence>
<organism evidence="1 2">
    <name type="scientific">Zobellia barbeyronii</name>
    <dbReference type="NCBI Taxonomy" id="2748009"/>
    <lineage>
        <taxon>Bacteria</taxon>
        <taxon>Pseudomonadati</taxon>
        <taxon>Bacteroidota</taxon>
        <taxon>Flavobacteriia</taxon>
        <taxon>Flavobacteriales</taxon>
        <taxon>Flavobacteriaceae</taxon>
        <taxon>Zobellia</taxon>
    </lineage>
</organism>
<comment type="caution">
    <text evidence="1">The sequence shown here is derived from an EMBL/GenBank/DDBJ whole genome shotgun (WGS) entry which is preliminary data.</text>
</comment>
<dbReference type="Proteomes" id="UP000740413">
    <property type="component" value="Unassembled WGS sequence"/>
</dbReference>
<name>A0ABS5W8L6_9FLAO</name>